<evidence type="ECO:0000313" key="2">
    <source>
        <dbReference type="Proteomes" id="UP000670092"/>
    </source>
</evidence>
<proteinExistence type="predicted"/>
<comment type="caution">
    <text evidence="1">The sequence shown here is derived from an EMBL/GenBank/DDBJ whole genome shotgun (WGS) entry which is preliminary data.</text>
</comment>
<dbReference type="EMBL" id="JAEVHI010000002">
    <property type="protein sequence ID" value="KAG5299998.1"/>
    <property type="molecule type" value="Genomic_DNA"/>
</dbReference>
<dbReference type="AlphaFoldDB" id="A0A8H7Z2M3"/>
<gene>
    <name evidence="1" type="ORF">I7I52_10504</name>
</gene>
<dbReference type="Proteomes" id="UP000670092">
    <property type="component" value="Unassembled WGS sequence"/>
</dbReference>
<evidence type="ECO:0000313" key="1">
    <source>
        <dbReference type="EMBL" id="KAG5299998.1"/>
    </source>
</evidence>
<accession>A0A8H7Z2M3</accession>
<name>A0A8H7Z2M3_AJECA</name>
<organism evidence="1 2">
    <name type="scientific">Ajellomyces capsulatus</name>
    <name type="common">Darling's disease fungus</name>
    <name type="synonym">Histoplasma capsulatum</name>
    <dbReference type="NCBI Taxonomy" id="5037"/>
    <lineage>
        <taxon>Eukaryota</taxon>
        <taxon>Fungi</taxon>
        <taxon>Dikarya</taxon>
        <taxon>Ascomycota</taxon>
        <taxon>Pezizomycotina</taxon>
        <taxon>Eurotiomycetes</taxon>
        <taxon>Eurotiomycetidae</taxon>
        <taxon>Onygenales</taxon>
        <taxon>Ajellomycetaceae</taxon>
        <taxon>Histoplasma</taxon>
    </lineage>
</organism>
<dbReference type="VEuPathDB" id="FungiDB:I7I52_10504"/>
<sequence length="63" mass="7252">MCVAGARHLRGVFVLHARNLNVQRLSLRGFDAELDHLAISSSLKRNLLIIYTWFKKARPSIYN</sequence>
<protein>
    <submittedName>
        <fullName evidence="1">Uncharacterized protein</fullName>
    </submittedName>
</protein>
<reference evidence="1 2" key="1">
    <citation type="submission" date="2021-01" db="EMBL/GenBank/DDBJ databases">
        <title>Chromosome-level genome assembly of a human fungal pathogen reveals clustering of transcriptionally co-regulated genes.</title>
        <authorList>
            <person name="Voorhies M."/>
            <person name="Cohen S."/>
            <person name="Shea T.P."/>
            <person name="Petrus S."/>
            <person name="Munoz J.F."/>
            <person name="Poplawski S."/>
            <person name="Goldman W.E."/>
            <person name="Michael T."/>
            <person name="Cuomo C.A."/>
            <person name="Sil A."/>
            <person name="Beyhan S."/>
        </authorList>
    </citation>
    <scope>NUCLEOTIDE SEQUENCE [LARGE SCALE GENOMIC DNA]</scope>
    <source>
        <strain evidence="1 2">G184AR</strain>
    </source>
</reference>